<dbReference type="SUPFAM" id="SSF56784">
    <property type="entry name" value="HAD-like"/>
    <property type="match status" value="1"/>
</dbReference>
<dbReference type="STRING" id="320771.Cflav_PD5014"/>
<dbReference type="InterPro" id="IPR023214">
    <property type="entry name" value="HAD_sf"/>
</dbReference>
<accession>B9XD33</accession>
<keyword evidence="1" id="KW-0378">Hydrolase</keyword>
<sequence length="645" mass="72352">MPSDVFYTVGRIVFTKLGILPTREKLEDFVANRIEAERLARQRISREEITLVEIWEVLLSSLGWTDKDLIKCEIEAEEQLLFPIAIMREQVLTSRKQGIRVVFTSDTYLPRSFVEKLLINRGFAEPGDGFYISSEIGKTKASGNLFKHLLQAEAVSPNKVQHVGDNVQSDYLVAKSCGIDAALCDYANATPYELRLLQLESCRGAAAEIVGAARAFRLQRHGLDNIPLKEMVGQFAGPFVMGFAVWLLKRARETGVKRLYFLSRDCQLIWKAASVLAPEFGGIECKYLYVSRQALFLPSAGAISPEEMTWMRRFFEEPRLDRLLAKLELTFDDVQGSLGAMAGEQKGAYCLKSESDWDLFWNALNQEPTKKRILDLISTRRQSALEYFRTAGLFDSVSWALVDIGWFLTCQHSLRKLLLAGGWTGQLQGFYLGLQQGRKGPAEAGTAEAMFYQRAPDVPHALQNSGIFSCATLLEHLIGCADHPTVHHYAAAGNVAQPVFGGTLKESEANLAAELHELTLSFVNENRSLVSTFSNSTTCRILLDVLVSNFVKFPSENMAKSIAALSAAFDQNNLDSMPIVKAFNFFNALTPMLPRRYPFLRFWKEMDCLWPEGSLAMTAPNVQYVLAASQFAARVRSKVWRTIRR</sequence>
<dbReference type="AlphaFoldDB" id="B9XD33"/>
<protein>
    <submittedName>
        <fullName evidence="1">Hydrolase (HAD superfamily)-like protein</fullName>
    </submittedName>
</protein>
<gene>
    <name evidence="1" type="ORF">Cflav_PD5014</name>
</gene>
<name>B9XD33_PEDPL</name>
<dbReference type="Gene3D" id="1.10.150.400">
    <property type="match status" value="1"/>
</dbReference>
<evidence type="ECO:0000313" key="2">
    <source>
        <dbReference type="Proteomes" id="UP000003688"/>
    </source>
</evidence>
<dbReference type="GO" id="GO:0016787">
    <property type="term" value="F:hydrolase activity"/>
    <property type="evidence" value="ECO:0007669"/>
    <property type="project" value="UniProtKB-KW"/>
</dbReference>
<comment type="caution">
    <text evidence="1">The sequence shown here is derived from an EMBL/GenBank/DDBJ whole genome shotgun (WGS) entry which is preliminary data.</text>
</comment>
<proteinExistence type="predicted"/>
<dbReference type="Proteomes" id="UP000003688">
    <property type="component" value="Unassembled WGS sequence"/>
</dbReference>
<dbReference type="EMBL" id="ABOX02000005">
    <property type="protein sequence ID" value="EEF62379.1"/>
    <property type="molecule type" value="Genomic_DNA"/>
</dbReference>
<dbReference type="InterPro" id="IPR036412">
    <property type="entry name" value="HAD-like_sf"/>
</dbReference>
<keyword evidence="2" id="KW-1185">Reference proteome</keyword>
<organism evidence="1 2">
    <name type="scientific">Pedosphaera parvula (strain Ellin514)</name>
    <dbReference type="NCBI Taxonomy" id="320771"/>
    <lineage>
        <taxon>Bacteria</taxon>
        <taxon>Pseudomonadati</taxon>
        <taxon>Verrucomicrobiota</taxon>
        <taxon>Pedosphaerae</taxon>
        <taxon>Pedosphaerales</taxon>
        <taxon>Pedosphaeraceae</taxon>
        <taxon>Pedosphaera</taxon>
    </lineage>
</organism>
<dbReference type="Gene3D" id="3.40.50.1000">
    <property type="entry name" value="HAD superfamily/HAD-like"/>
    <property type="match status" value="1"/>
</dbReference>
<reference evidence="1 2" key="1">
    <citation type="journal article" date="2011" name="J. Bacteriol.">
        <title>Genome sequence of 'Pedosphaera parvula' Ellin514, an aerobic Verrucomicrobial isolate from pasture soil.</title>
        <authorList>
            <person name="Kant R."/>
            <person name="van Passel M.W."/>
            <person name="Sangwan P."/>
            <person name="Palva A."/>
            <person name="Lucas S."/>
            <person name="Copeland A."/>
            <person name="Lapidus A."/>
            <person name="Glavina Del Rio T."/>
            <person name="Dalin E."/>
            <person name="Tice H."/>
            <person name="Bruce D."/>
            <person name="Goodwin L."/>
            <person name="Pitluck S."/>
            <person name="Chertkov O."/>
            <person name="Larimer F.W."/>
            <person name="Land M.L."/>
            <person name="Hauser L."/>
            <person name="Brettin T.S."/>
            <person name="Detter J.C."/>
            <person name="Han S."/>
            <person name="de Vos W.M."/>
            <person name="Janssen P.H."/>
            <person name="Smidt H."/>
        </authorList>
    </citation>
    <scope>NUCLEOTIDE SEQUENCE [LARGE SCALE GENOMIC DNA]</scope>
    <source>
        <strain evidence="1 2">Ellin514</strain>
    </source>
</reference>
<evidence type="ECO:0000313" key="1">
    <source>
        <dbReference type="EMBL" id="EEF62379.1"/>
    </source>
</evidence>